<accession>A0A3B7MEF7</accession>
<evidence type="ECO:0000313" key="1">
    <source>
        <dbReference type="EMBL" id="AXY67975.1"/>
    </source>
</evidence>
<gene>
    <name evidence="1" type="ORF">D3A95_07170</name>
</gene>
<sequence length="132" mass="15187">MELEFIPVEEFYFALTLAMRTLEDLGDAAFVERVRSRLQERFGQASTVAAAKQNTFNYVFRVKGVDNSPAPQLILSIADWQGKIRLSSDYGWTLDAQRKTIRTEKFGDRPQFCQQVKAHLAQWLALPEFLEV</sequence>
<dbReference type="KEGG" id="tsq:D3A95_07170"/>
<protein>
    <submittedName>
        <fullName evidence="1">Uncharacterized protein</fullName>
    </submittedName>
</protein>
<organism evidence="1 2">
    <name type="scientific">Thermosynechococcus sichuanensis E542</name>
    <dbReference type="NCBI Taxonomy" id="2016101"/>
    <lineage>
        <taxon>Bacteria</taxon>
        <taxon>Bacillati</taxon>
        <taxon>Cyanobacteriota</taxon>
        <taxon>Cyanophyceae</taxon>
        <taxon>Acaryochloridales</taxon>
        <taxon>Thermosynechococcaceae</taxon>
        <taxon>Thermosynechococcus</taxon>
        <taxon>Thermosynechococcus sichuanensis</taxon>
    </lineage>
</organism>
<reference evidence="2" key="1">
    <citation type="submission" date="2018-09" db="EMBL/GenBank/DDBJ databases">
        <title>Complete genome sequence of thermophilic cyanobacteria strain Thermosynechococcus elongatus PKUAC-SCTE542.</title>
        <authorList>
            <person name="Liang Y."/>
            <person name="Tang J."/>
            <person name="Daroch M."/>
        </authorList>
    </citation>
    <scope>NUCLEOTIDE SEQUENCE [LARGE SCALE GENOMIC DNA]</scope>
    <source>
        <strain evidence="2">E542</strain>
    </source>
</reference>
<dbReference type="RefSeq" id="WP_181494379.1">
    <property type="nucleotide sequence ID" value="NZ_CP032152.1"/>
</dbReference>
<name>A0A3B7MEF7_9CYAN</name>
<dbReference type="EMBL" id="CP032152">
    <property type="protein sequence ID" value="AXY67975.1"/>
    <property type="molecule type" value="Genomic_DNA"/>
</dbReference>
<proteinExistence type="predicted"/>
<evidence type="ECO:0000313" key="2">
    <source>
        <dbReference type="Proteomes" id="UP000261812"/>
    </source>
</evidence>
<dbReference type="Proteomes" id="UP000261812">
    <property type="component" value="Chromosome"/>
</dbReference>
<dbReference type="AlphaFoldDB" id="A0A3B7MEF7"/>
<keyword evidence="2" id="KW-1185">Reference proteome</keyword>